<organism evidence="2 3">
    <name type="scientific">Cordylochernes scorpioides</name>
    <dbReference type="NCBI Taxonomy" id="51811"/>
    <lineage>
        <taxon>Eukaryota</taxon>
        <taxon>Metazoa</taxon>
        <taxon>Ecdysozoa</taxon>
        <taxon>Arthropoda</taxon>
        <taxon>Chelicerata</taxon>
        <taxon>Arachnida</taxon>
        <taxon>Pseudoscorpiones</taxon>
        <taxon>Cheliferoidea</taxon>
        <taxon>Chernetidae</taxon>
        <taxon>Cordylochernes</taxon>
    </lineage>
</organism>
<dbReference type="PANTHER" id="PTHR11158">
    <property type="entry name" value="MSF1/PX19 RELATED"/>
    <property type="match status" value="1"/>
</dbReference>
<feature type="domain" description="PRELI/MSF1" evidence="1">
    <location>
        <begin position="78"/>
        <end position="273"/>
    </location>
</feature>
<dbReference type="PROSITE" id="PS50904">
    <property type="entry name" value="PRELI_MSF1"/>
    <property type="match status" value="1"/>
</dbReference>
<proteinExistence type="predicted"/>
<protein>
    <submittedName>
        <fullName evidence="2">SLMO2</fullName>
    </submittedName>
</protein>
<evidence type="ECO:0000259" key="1">
    <source>
        <dbReference type="PROSITE" id="PS50904"/>
    </source>
</evidence>
<dbReference type="Proteomes" id="UP001235939">
    <property type="component" value="Chromosome 06"/>
</dbReference>
<name>A0ABY6KJ34_9ARAC</name>
<gene>
    <name evidence="2" type="ORF">LAZ67_6001210</name>
</gene>
<dbReference type="InterPro" id="IPR037365">
    <property type="entry name" value="Slowmo/Ups"/>
</dbReference>
<keyword evidence="3" id="KW-1185">Reference proteome</keyword>
<evidence type="ECO:0000313" key="3">
    <source>
        <dbReference type="Proteomes" id="UP001235939"/>
    </source>
</evidence>
<reference evidence="2 3" key="1">
    <citation type="submission" date="2022-01" db="EMBL/GenBank/DDBJ databases">
        <title>A chromosomal length assembly of Cordylochernes scorpioides.</title>
        <authorList>
            <person name="Zeh D."/>
            <person name="Zeh J."/>
        </authorList>
    </citation>
    <scope>NUCLEOTIDE SEQUENCE [LARGE SCALE GENOMIC DNA]</scope>
    <source>
        <strain evidence="2">IN4F17</strain>
        <tissue evidence="2">Whole Body</tissue>
    </source>
</reference>
<dbReference type="Pfam" id="PF04707">
    <property type="entry name" value="PRELI"/>
    <property type="match status" value="2"/>
</dbReference>
<dbReference type="InterPro" id="IPR006797">
    <property type="entry name" value="PRELI/MSF1_dom"/>
</dbReference>
<accession>A0ABY6KJ34</accession>
<dbReference type="EMBL" id="CP092868">
    <property type="protein sequence ID" value="UYV68831.1"/>
    <property type="molecule type" value="Genomic_DNA"/>
</dbReference>
<evidence type="ECO:0000313" key="2">
    <source>
        <dbReference type="EMBL" id="UYV68831.1"/>
    </source>
</evidence>
<sequence>MFSHVTQRSVTLAARAMIIMNASAFVIKTGSTTQWQADLAPKEMAASDMRNRRNVQWLLTWTELVPPALYQSWLVNMTEVSDMVCVLCRHPWEKITQACWRKYPNPLNTAVVGLDVVERKVTPGGLLVSHRLLSTRWGLPNWANKLLGGGGDCYASEHSIVDPVNRTMTLESKNFLTLTGPDNVFNIYLCAEFDQSVKLSFTNELSIVERLTYKPDEKNPNMTHLTQEAVVTVKGVPLSNYLESHVANTISANASKLMDLSKGPTPGIRRSCVCTHVRVGSKGVCFHGRQAMEWVVQRLNEEISTAVNSHKFPSEPLPNLNFDKCQP</sequence>